<feature type="domain" description="Carboxylesterase type B" evidence="2">
    <location>
        <begin position="25"/>
        <end position="216"/>
    </location>
</feature>
<dbReference type="InterPro" id="IPR002018">
    <property type="entry name" value="CarbesteraseB"/>
</dbReference>
<feature type="chain" id="PRO_5023065784" evidence="1">
    <location>
        <begin position="23"/>
        <end position="560"/>
    </location>
</feature>
<dbReference type="STRING" id="5364.A0A5C3MMX7"/>
<dbReference type="OrthoDB" id="408631at2759"/>
<evidence type="ECO:0000256" key="1">
    <source>
        <dbReference type="SAM" id="SignalP"/>
    </source>
</evidence>
<evidence type="ECO:0000313" key="3">
    <source>
        <dbReference type="EMBL" id="TFK46123.1"/>
    </source>
</evidence>
<organism evidence="3 4">
    <name type="scientific">Heliocybe sulcata</name>
    <dbReference type="NCBI Taxonomy" id="5364"/>
    <lineage>
        <taxon>Eukaryota</taxon>
        <taxon>Fungi</taxon>
        <taxon>Dikarya</taxon>
        <taxon>Basidiomycota</taxon>
        <taxon>Agaricomycotina</taxon>
        <taxon>Agaricomycetes</taxon>
        <taxon>Gloeophyllales</taxon>
        <taxon>Gloeophyllaceae</taxon>
        <taxon>Heliocybe</taxon>
    </lineage>
</organism>
<dbReference type="AlphaFoldDB" id="A0A5C3MMX7"/>
<keyword evidence="4" id="KW-1185">Reference proteome</keyword>
<dbReference type="Proteomes" id="UP000305948">
    <property type="component" value="Unassembled WGS sequence"/>
</dbReference>
<dbReference type="InterPro" id="IPR050309">
    <property type="entry name" value="Type-B_Carboxylest/Lipase"/>
</dbReference>
<reference evidence="3 4" key="1">
    <citation type="journal article" date="2019" name="Nat. Ecol. Evol.">
        <title>Megaphylogeny resolves global patterns of mushroom evolution.</title>
        <authorList>
            <person name="Varga T."/>
            <person name="Krizsan K."/>
            <person name="Foldi C."/>
            <person name="Dima B."/>
            <person name="Sanchez-Garcia M."/>
            <person name="Sanchez-Ramirez S."/>
            <person name="Szollosi G.J."/>
            <person name="Szarkandi J.G."/>
            <person name="Papp V."/>
            <person name="Albert L."/>
            <person name="Andreopoulos W."/>
            <person name="Angelini C."/>
            <person name="Antonin V."/>
            <person name="Barry K.W."/>
            <person name="Bougher N.L."/>
            <person name="Buchanan P."/>
            <person name="Buyck B."/>
            <person name="Bense V."/>
            <person name="Catcheside P."/>
            <person name="Chovatia M."/>
            <person name="Cooper J."/>
            <person name="Damon W."/>
            <person name="Desjardin D."/>
            <person name="Finy P."/>
            <person name="Geml J."/>
            <person name="Haridas S."/>
            <person name="Hughes K."/>
            <person name="Justo A."/>
            <person name="Karasinski D."/>
            <person name="Kautmanova I."/>
            <person name="Kiss B."/>
            <person name="Kocsube S."/>
            <person name="Kotiranta H."/>
            <person name="LaButti K.M."/>
            <person name="Lechner B.E."/>
            <person name="Liimatainen K."/>
            <person name="Lipzen A."/>
            <person name="Lukacs Z."/>
            <person name="Mihaltcheva S."/>
            <person name="Morgado L.N."/>
            <person name="Niskanen T."/>
            <person name="Noordeloos M.E."/>
            <person name="Ohm R.A."/>
            <person name="Ortiz-Santana B."/>
            <person name="Ovrebo C."/>
            <person name="Racz N."/>
            <person name="Riley R."/>
            <person name="Savchenko A."/>
            <person name="Shiryaev A."/>
            <person name="Soop K."/>
            <person name="Spirin V."/>
            <person name="Szebenyi C."/>
            <person name="Tomsovsky M."/>
            <person name="Tulloss R.E."/>
            <person name="Uehling J."/>
            <person name="Grigoriev I.V."/>
            <person name="Vagvolgyi C."/>
            <person name="Papp T."/>
            <person name="Martin F.M."/>
            <person name="Miettinen O."/>
            <person name="Hibbett D.S."/>
            <person name="Nagy L.G."/>
        </authorList>
    </citation>
    <scope>NUCLEOTIDE SEQUENCE [LARGE SCALE GENOMIC DNA]</scope>
    <source>
        <strain evidence="3 4">OMC1185</strain>
    </source>
</reference>
<dbReference type="Gene3D" id="3.40.50.1820">
    <property type="entry name" value="alpha/beta hydrolase"/>
    <property type="match status" value="1"/>
</dbReference>
<dbReference type="GO" id="GO:0016787">
    <property type="term" value="F:hydrolase activity"/>
    <property type="evidence" value="ECO:0007669"/>
    <property type="project" value="UniProtKB-KW"/>
</dbReference>
<keyword evidence="1" id="KW-0732">Signal</keyword>
<dbReference type="Pfam" id="PF00135">
    <property type="entry name" value="COesterase"/>
    <property type="match status" value="2"/>
</dbReference>
<dbReference type="InterPro" id="IPR029058">
    <property type="entry name" value="AB_hydrolase_fold"/>
</dbReference>
<dbReference type="PANTHER" id="PTHR11559">
    <property type="entry name" value="CARBOXYLESTERASE"/>
    <property type="match status" value="1"/>
</dbReference>
<name>A0A5C3MMX7_9AGAM</name>
<gene>
    <name evidence="3" type="ORF">OE88DRAFT_1648842</name>
</gene>
<accession>A0A5C3MMX7</accession>
<proteinExistence type="predicted"/>
<keyword evidence="3" id="KW-0378">Hydrolase</keyword>
<feature type="domain" description="Carboxylesterase type B" evidence="2">
    <location>
        <begin position="235"/>
        <end position="533"/>
    </location>
</feature>
<dbReference type="EMBL" id="ML213533">
    <property type="protein sequence ID" value="TFK46123.1"/>
    <property type="molecule type" value="Genomic_DNA"/>
</dbReference>
<evidence type="ECO:0000259" key="2">
    <source>
        <dbReference type="Pfam" id="PF00135"/>
    </source>
</evidence>
<evidence type="ECO:0000313" key="4">
    <source>
        <dbReference type="Proteomes" id="UP000305948"/>
    </source>
</evidence>
<sequence length="560" mass="60527">MKSTLLGLPIICFLLAVNCASASDLLVATTSGLFRGTTSINGTERWLGIPFALPPVGALRFKAPLPITEPAVVPQNATEYGPACPQLPASLLLSDLGAEMREDCLYMNIWRPENTSANASLPVLVWFYGGAYHSGAASQPAYDPTRIIQRSADGQQPVIFVSFNYRVNTFGFLASQHVPSEDLNAGLQDQAMALTYIQDNISAFGGDPRKVTVWGQARARVPFVKIPAAYQTSFQSAGAGSVEAQMLYPNGKPLFRAAIMNSGVGPFKSSPFAYQYDEPGKPYARLLDATGCTQGASSFACLQSVPYEALLNISNAMTAATTNEQLWEPVVGPPDSIIPVRASAKIASGDFMNVPVIAGTNLNEGTVFAESLYGLGLSGAQENATFNNFIKGVVLDNTTLTADVIAAIDALYPPNDSSLGGPYHSGDSLFDRAEAYYTDQMFLSPRRLLFEAAAPKQNVYGYLFAEYIPGNPALVYHGSELPLFFGPVPDIEQDFADTLLDHYITFVNDLNPGPAWPEYVVGQAQVLQLKRDNITLIPDAWNVASTDFFNSRRVLDQFEK</sequence>
<protein>
    <submittedName>
        <fullName evidence="3">Alpha/beta-hydrolase</fullName>
    </submittedName>
</protein>
<feature type="signal peptide" evidence="1">
    <location>
        <begin position="1"/>
        <end position="22"/>
    </location>
</feature>
<dbReference type="SUPFAM" id="SSF53474">
    <property type="entry name" value="alpha/beta-Hydrolases"/>
    <property type="match status" value="1"/>
</dbReference>